<accession>A0AAV0CT03</accession>
<evidence type="ECO:0000313" key="2">
    <source>
        <dbReference type="EMBL" id="CAH9084791.1"/>
    </source>
</evidence>
<sequence length="149" mass="16026">MQHQRALAGEIQRDSRNGDFGGRRQVVAGVEDGEFCGGRQILGVLLERVAEGLVRHGLQPGDGGARVDDDPAVPAAVDLENRRRNGELVAADADPGEPDVEEGVNFRIPEHRRRDRVTGTGRIELESRGGAGIAVDEAVGERGRFNLRG</sequence>
<gene>
    <name evidence="2" type="ORF">CEPIT_LOCUS9030</name>
</gene>
<comment type="caution">
    <text evidence="2">The sequence shown here is derived from an EMBL/GenBank/DDBJ whole genome shotgun (WGS) entry which is preliminary data.</text>
</comment>
<dbReference type="EMBL" id="CAMAPF010000048">
    <property type="protein sequence ID" value="CAH9084791.1"/>
    <property type="molecule type" value="Genomic_DNA"/>
</dbReference>
<dbReference type="AlphaFoldDB" id="A0AAV0CT03"/>
<keyword evidence="3" id="KW-1185">Reference proteome</keyword>
<evidence type="ECO:0000256" key="1">
    <source>
        <dbReference type="SAM" id="MobiDB-lite"/>
    </source>
</evidence>
<protein>
    <submittedName>
        <fullName evidence="2">Uncharacterized protein</fullName>
    </submittedName>
</protein>
<proteinExistence type="predicted"/>
<name>A0AAV0CT03_9ASTE</name>
<reference evidence="2" key="1">
    <citation type="submission" date="2022-07" db="EMBL/GenBank/DDBJ databases">
        <authorList>
            <person name="Macas J."/>
            <person name="Novak P."/>
            <person name="Neumann P."/>
        </authorList>
    </citation>
    <scope>NUCLEOTIDE SEQUENCE</scope>
</reference>
<dbReference type="Proteomes" id="UP001152523">
    <property type="component" value="Unassembled WGS sequence"/>
</dbReference>
<evidence type="ECO:0000313" key="3">
    <source>
        <dbReference type="Proteomes" id="UP001152523"/>
    </source>
</evidence>
<organism evidence="2 3">
    <name type="scientific">Cuscuta epithymum</name>
    <dbReference type="NCBI Taxonomy" id="186058"/>
    <lineage>
        <taxon>Eukaryota</taxon>
        <taxon>Viridiplantae</taxon>
        <taxon>Streptophyta</taxon>
        <taxon>Embryophyta</taxon>
        <taxon>Tracheophyta</taxon>
        <taxon>Spermatophyta</taxon>
        <taxon>Magnoliopsida</taxon>
        <taxon>eudicotyledons</taxon>
        <taxon>Gunneridae</taxon>
        <taxon>Pentapetalae</taxon>
        <taxon>asterids</taxon>
        <taxon>lamiids</taxon>
        <taxon>Solanales</taxon>
        <taxon>Convolvulaceae</taxon>
        <taxon>Cuscuteae</taxon>
        <taxon>Cuscuta</taxon>
        <taxon>Cuscuta subgen. Cuscuta</taxon>
    </lineage>
</organism>
<feature type="region of interest" description="Disordered" evidence="1">
    <location>
        <begin position="1"/>
        <end position="22"/>
    </location>
</feature>